<gene>
    <name evidence="1" type="ORF">AYP45_07945</name>
</gene>
<name>A0A1V4AU13_9BACT</name>
<dbReference type="STRING" id="1004156.AYP45_07945"/>
<dbReference type="Proteomes" id="UP000189681">
    <property type="component" value="Unassembled WGS sequence"/>
</dbReference>
<protein>
    <recommendedName>
        <fullName evidence="3">BrnT family toxin</fullName>
    </recommendedName>
</protein>
<evidence type="ECO:0008006" key="3">
    <source>
        <dbReference type="Google" id="ProtNLM"/>
    </source>
</evidence>
<proteinExistence type="predicted"/>
<dbReference type="InterPro" id="IPR038573">
    <property type="entry name" value="BrnT_sf"/>
</dbReference>
<accession>A0A1V4AU13</accession>
<dbReference type="InterPro" id="IPR007460">
    <property type="entry name" value="BrnT_toxin"/>
</dbReference>
<dbReference type="AlphaFoldDB" id="A0A1V4AU13"/>
<comment type="caution">
    <text evidence="1">The sequence shown here is derived from an EMBL/GenBank/DDBJ whole genome shotgun (WGS) entry which is preliminary data.</text>
</comment>
<sequence length="95" mass="10976">MMKLNFEWDEEKAKANLKKHRVSFDEATTVFLDPFSMTIPDTDHSTEEQRYIDIGSSDKGQVLVVVYTERGSNIRIINCRKATSSERKLYEKGSN</sequence>
<dbReference type="Gene3D" id="3.10.450.530">
    <property type="entry name" value="Ribonuclease toxin, BrnT, of type II toxin-antitoxin system"/>
    <property type="match status" value="1"/>
</dbReference>
<evidence type="ECO:0000313" key="2">
    <source>
        <dbReference type="Proteomes" id="UP000189681"/>
    </source>
</evidence>
<dbReference type="Pfam" id="PF04365">
    <property type="entry name" value="BrnT_toxin"/>
    <property type="match status" value="1"/>
</dbReference>
<organism evidence="1 2">
    <name type="scientific">Candidatus Brocadia carolinensis</name>
    <dbReference type="NCBI Taxonomy" id="1004156"/>
    <lineage>
        <taxon>Bacteria</taxon>
        <taxon>Pseudomonadati</taxon>
        <taxon>Planctomycetota</taxon>
        <taxon>Candidatus Brocadiia</taxon>
        <taxon>Candidatus Brocadiales</taxon>
        <taxon>Candidatus Brocadiaceae</taxon>
        <taxon>Candidatus Brocadia</taxon>
    </lineage>
</organism>
<reference evidence="1 2" key="1">
    <citation type="journal article" date="2017" name="Water Res.">
        <title>Discovery and metagenomic analysis of an anammox bacterial enrichment related to Candidatus "Brocadia caroliniensis" in a full-scale glycerol-fed nitritation-denitritation separate centrate treatment process.</title>
        <authorList>
            <person name="Park H."/>
            <person name="Brotto A.C."/>
            <person name="van Loosdrecht M.C."/>
            <person name="Chandran K."/>
        </authorList>
    </citation>
    <scope>NUCLEOTIDE SEQUENCE [LARGE SCALE GENOMIC DNA]</scope>
    <source>
        <strain evidence="1">26THWARD</strain>
    </source>
</reference>
<dbReference type="EMBL" id="AYTS01000070">
    <property type="protein sequence ID" value="OOP56628.1"/>
    <property type="molecule type" value="Genomic_DNA"/>
</dbReference>
<evidence type="ECO:0000313" key="1">
    <source>
        <dbReference type="EMBL" id="OOP56628.1"/>
    </source>
</evidence>